<feature type="compositionally biased region" description="Basic and acidic residues" evidence="1">
    <location>
        <begin position="420"/>
        <end position="585"/>
    </location>
</feature>
<organism evidence="4 5">
    <name type="scientific">Jatropha curcas</name>
    <name type="common">Barbados nut</name>
    <dbReference type="NCBI Taxonomy" id="180498"/>
    <lineage>
        <taxon>Eukaryota</taxon>
        <taxon>Viridiplantae</taxon>
        <taxon>Streptophyta</taxon>
        <taxon>Embryophyta</taxon>
        <taxon>Tracheophyta</taxon>
        <taxon>Spermatophyta</taxon>
        <taxon>Magnoliopsida</taxon>
        <taxon>eudicotyledons</taxon>
        <taxon>Gunneridae</taxon>
        <taxon>Pentapetalae</taxon>
        <taxon>rosids</taxon>
        <taxon>fabids</taxon>
        <taxon>Malpighiales</taxon>
        <taxon>Euphorbiaceae</taxon>
        <taxon>Crotonoideae</taxon>
        <taxon>Jatropheae</taxon>
        <taxon>Jatropha</taxon>
    </lineage>
</organism>
<dbReference type="PANTHER" id="PTHR31189">
    <property type="entry name" value="OS03G0336100 PROTEIN-RELATED"/>
    <property type="match status" value="1"/>
</dbReference>
<evidence type="ECO:0000259" key="3">
    <source>
        <dbReference type="SMART" id="SM00835"/>
    </source>
</evidence>
<protein>
    <recommendedName>
        <fullName evidence="3">Cupin type-1 domain-containing protein</fullName>
    </recommendedName>
</protein>
<evidence type="ECO:0000313" key="5">
    <source>
        <dbReference type="Proteomes" id="UP000027138"/>
    </source>
</evidence>
<dbReference type="CDD" id="cd02245">
    <property type="entry name" value="cupin_7S_vicilin-like_C"/>
    <property type="match status" value="1"/>
</dbReference>
<keyword evidence="2" id="KW-0732">Signal</keyword>
<dbReference type="InterPro" id="IPR014710">
    <property type="entry name" value="RmlC-like_jellyroll"/>
</dbReference>
<dbReference type="OrthoDB" id="1932894at2759"/>
<dbReference type="InterPro" id="IPR006045">
    <property type="entry name" value="Cupin_1"/>
</dbReference>
<dbReference type="PANTHER" id="PTHR31189:SF7">
    <property type="entry name" value="OS03G0197300 PROTEIN"/>
    <property type="match status" value="1"/>
</dbReference>
<evidence type="ECO:0000313" key="4">
    <source>
        <dbReference type="EMBL" id="KDP31795.1"/>
    </source>
</evidence>
<proteinExistence type="predicted"/>
<evidence type="ECO:0000256" key="1">
    <source>
        <dbReference type="SAM" id="MobiDB-lite"/>
    </source>
</evidence>
<dbReference type="AlphaFoldDB" id="A0A067KHS0"/>
<feature type="compositionally biased region" description="Basic and acidic residues" evidence="1">
    <location>
        <begin position="592"/>
        <end position="602"/>
    </location>
</feature>
<feature type="domain" description="Cupin type-1" evidence="3">
    <location>
        <begin position="238"/>
        <end position="392"/>
    </location>
</feature>
<dbReference type="InterPro" id="IPR050253">
    <property type="entry name" value="Seed_Storage-Functional"/>
</dbReference>
<gene>
    <name evidence="4" type="ORF">JCGZ_12256</name>
</gene>
<dbReference type="SMART" id="SM00835">
    <property type="entry name" value="Cupin_1"/>
    <property type="match status" value="2"/>
</dbReference>
<dbReference type="InterPro" id="IPR011051">
    <property type="entry name" value="RmlC_Cupin_sf"/>
</dbReference>
<feature type="domain" description="Cupin type-1" evidence="3">
    <location>
        <begin position="30"/>
        <end position="184"/>
    </location>
</feature>
<sequence length="618" mass="72905">MKSLLLLLFLSLPFCFSLEAKDVSSAGMRPSLVKREDRKSLIVTEYGQISAVDISTGTIGDYHLEFITLEPNSLFLPVILHSDMVFYVNTGSGRLSWAEGGKELKRMDIKKGDVYRLHPGSVFFMQSNLETERKKLRIYAIFSNADEGTYEPHIGAYSSINDLVLGFDTKLLQSAFKVPEEVIEEMKSAMRPPDIVHAAPQKKSILLEIEDRLLQAFVGNKDGTLYSSNGGHKKTKKVNLLDGKPDFENCNGWSVTVDKKDLKRLKGSGISVFMVNLTKGSMMGPHWNPMANEIAVVLQGLGMVRVVCSSNVNETECKNMRFRVQEGDVFAIPRFHPMAQMAFNNESLVFMGFSTSTSKNDPQFLAGKRSVFQTLNKEILALSFNVPNTTVDKLLNPQEEEIILECISCAEEEERKMEEEMEREREREEEEARKREEEERKRKEEEARKREEEEARKREEEERRREEEEAREREEEEEERKREEERRREEEEAREREEEEEERKREEEEREKREMKERKKRERKEAERRQREERRRRESEARREQEQARKEEEERQRRQRQREEEAKEREREREVQPEEEIKRSEESEEEKEGTRKQEREYQGDSGPGKRALRKVWKL</sequence>
<dbReference type="CDD" id="cd02244">
    <property type="entry name" value="cupin_7S_vicilin-like_N"/>
    <property type="match status" value="1"/>
</dbReference>
<dbReference type="EMBL" id="KK914593">
    <property type="protein sequence ID" value="KDP31795.1"/>
    <property type="molecule type" value="Genomic_DNA"/>
</dbReference>
<dbReference type="KEGG" id="jcu:105639583"/>
<reference evidence="4 5" key="1">
    <citation type="journal article" date="2014" name="PLoS ONE">
        <title>Global Analysis of Gene Expression Profiles in Physic Nut (Jatropha curcas L.) Seedlings Exposed to Salt Stress.</title>
        <authorList>
            <person name="Zhang L."/>
            <person name="Zhang C."/>
            <person name="Wu P."/>
            <person name="Chen Y."/>
            <person name="Li M."/>
            <person name="Jiang H."/>
            <person name="Wu G."/>
        </authorList>
    </citation>
    <scope>NUCLEOTIDE SEQUENCE [LARGE SCALE GENOMIC DNA]</scope>
    <source>
        <strain evidence="5">cv. GZQX0401</strain>
        <tissue evidence="4">Young leaves</tissue>
    </source>
</reference>
<evidence type="ECO:0000256" key="2">
    <source>
        <dbReference type="SAM" id="SignalP"/>
    </source>
</evidence>
<dbReference type="Proteomes" id="UP000027138">
    <property type="component" value="Unassembled WGS sequence"/>
</dbReference>
<dbReference type="Pfam" id="PF00190">
    <property type="entry name" value="Cupin_1"/>
    <property type="match status" value="1"/>
</dbReference>
<name>A0A067KHS0_JATCU</name>
<feature type="chain" id="PRO_5001639561" description="Cupin type-1 domain-containing protein" evidence="2">
    <location>
        <begin position="21"/>
        <end position="618"/>
    </location>
</feature>
<feature type="region of interest" description="Disordered" evidence="1">
    <location>
        <begin position="420"/>
        <end position="618"/>
    </location>
</feature>
<dbReference type="SUPFAM" id="SSF51182">
    <property type="entry name" value="RmlC-like cupins"/>
    <property type="match status" value="1"/>
</dbReference>
<dbReference type="Gene3D" id="2.60.120.10">
    <property type="entry name" value="Jelly Rolls"/>
    <property type="match status" value="2"/>
</dbReference>
<feature type="signal peptide" evidence="2">
    <location>
        <begin position="1"/>
        <end position="20"/>
    </location>
</feature>
<keyword evidence="5" id="KW-1185">Reference proteome</keyword>
<accession>A0A067KHS0</accession>